<evidence type="ECO:0000256" key="2">
    <source>
        <dbReference type="ARBA" id="ARBA00022679"/>
    </source>
</evidence>
<feature type="domain" description="Protein kinase" evidence="8">
    <location>
        <begin position="1"/>
        <end position="264"/>
    </location>
</feature>
<dbReference type="FunFam" id="1.10.510.10:FF:000571">
    <property type="entry name" value="Maternal embryonic leucine zipper kinase"/>
    <property type="match status" value="1"/>
</dbReference>
<dbReference type="SUPFAM" id="SSF56112">
    <property type="entry name" value="Protein kinase-like (PK-like)"/>
    <property type="match status" value="1"/>
</dbReference>
<dbReference type="InterPro" id="IPR000719">
    <property type="entry name" value="Prot_kinase_dom"/>
</dbReference>
<evidence type="ECO:0000259" key="8">
    <source>
        <dbReference type="PROSITE" id="PS50011"/>
    </source>
</evidence>
<evidence type="ECO:0000256" key="4">
    <source>
        <dbReference type="ARBA" id="ARBA00022777"/>
    </source>
</evidence>
<dbReference type="InterPro" id="IPR011009">
    <property type="entry name" value="Kinase-like_dom_sf"/>
</dbReference>
<reference evidence="10" key="1">
    <citation type="submission" date="2022-11" db="EMBL/GenBank/DDBJ databases">
        <authorList>
            <person name="Morgan W.R."/>
            <person name="Tartar A."/>
        </authorList>
    </citation>
    <scope>NUCLEOTIDE SEQUENCE</scope>
    <source>
        <strain evidence="10">ARSEF 373</strain>
    </source>
</reference>
<keyword evidence="11" id="KW-1185">Reference proteome</keyword>
<dbReference type="InterPro" id="IPR000961">
    <property type="entry name" value="AGC-kinase_C"/>
</dbReference>
<name>A0AAV2ZFG1_9STRA</name>
<dbReference type="Proteomes" id="UP001146120">
    <property type="component" value="Unassembled WGS sequence"/>
</dbReference>
<sequence length="315" mass="36297">MLGVLGRGTFGLVKLARHKDTGRSVAIKILTKDVIVEMKQEKNILREQTVHLLLQHPFVSKLYSTFQDSQALYFVLEYCPGGELYSLVYEEEEDALRSEFGGLHERHVAFYLACLVLGLDYLHGMNILYRDLKLENLVLDEDGYPKLIDFGLSKPDAANNDQNTTMCGSMEYMAPEVLQRLPYGQKADMWSFGIIMYELLFGTTPFYHTNRREQGRRITMEPVPFPNNFEEEFPEATDLINKLLSKNPLERPTSFEQVRESAFFIKYFPTSSAWKQLENKKYPFGAPFVPHLDGAFDMSLFRAVDDEDDDAFEGY</sequence>
<feature type="binding site" evidence="6">
    <location>
        <position position="28"/>
    </location>
    <ligand>
        <name>ATP</name>
        <dbReference type="ChEBI" id="CHEBI:30616"/>
    </ligand>
</feature>
<dbReference type="Gene3D" id="3.30.200.20">
    <property type="entry name" value="Phosphorylase Kinase, domain 1"/>
    <property type="match status" value="1"/>
</dbReference>
<dbReference type="PROSITE" id="PS51285">
    <property type="entry name" value="AGC_KINASE_CTER"/>
    <property type="match status" value="1"/>
</dbReference>
<dbReference type="PROSITE" id="PS00108">
    <property type="entry name" value="PROTEIN_KINASE_ST"/>
    <property type="match status" value="1"/>
</dbReference>
<reference evidence="10" key="2">
    <citation type="journal article" date="2023" name="Microbiol Resour">
        <title>Decontamination and Annotation of the Draft Genome Sequence of the Oomycete Lagenidium giganteum ARSEF 373.</title>
        <authorList>
            <person name="Morgan W.R."/>
            <person name="Tartar A."/>
        </authorList>
    </citation>
    <scope>NUCLEOTIDE SEQUENCE</scope>
    <source>
        <strain evidence="10">ARSEF 373</strain>
    </source>
</reference>
<accession>A0AAV2ZFG1</accession>
<evidence type="ECO:0000256" key="3">
    <source>
        <dbReference type="ARBA" id="ARBA00022741"/>
    </source>
</evidence>
<dbReference type="PANTHER" id="PTHR24353:SF37">
    <property type="entry name" value="CAMP-DEPENDENT PROTEIN KINASE CATALYTIC SUBUNIT PRKX"/>
    <property type="match status" value="1"/>
</dbReference>
<protein>
    <submittedName>
        <fullName evidence="10">Uncharacterized protein</fullName>
    </submittedName>
</protein>
<dbReference type="SMART" id="SM00220">
    <property type="entry name" value="S_TKc"/>
    <property type="match status" value="1"/>
</dbReference>
<keyword evidence="1 7" id="KW-0723">Serine/threonine-protein kinase</keyword>
<keyword evidence="5 6" id="KW-0067">ATP-binding</keyword>
<evidence type="ECO:0000256" key="6">
    <source>
        <dbReference type="PROSITE-ProRule" id="PRU10141"/>
    </source>
</evidence>
<dbReference type="InterPro" id="IPR008271">
    <property type="entry name" value="Ser/Thr_kinase_AS"/>
</dbReference>
<dbReference type="PIRSF" id="PIRSF000654">
    <property type="entry name" value="Integrin-linked_kinase"/>
    <property type="match status" value="1"/>
</dbReference>
<dbReference type="PROSITE" id="PS00107">
    <property type="entry name" value="PROTEIN_KINASE_ATP"/>
    <property type="match status" value="1"/>
</dbReference>
<organism evidence="10 11">
    <name type="scientific">Lagenidium giganteum</name>
    <dbReference type="NCBI Taxonomy" id="4803"/>
    <lineage>
        <taxon>Eukaryota</taxon>
        <taxon>Sar</taxon>
        <taxon>Stramenopiles</taxon>
        <taxon>Oomycota</taxon>
        <taxon>Peronosporomycetes</taxon>
        <taxon>Pythiales</taxon>
        <taxon>Pythiaceae</taxon>
    </lineage>
</organism>
<dbReference type="CDD" id="cd05123">
    <property type="entry name" value="STKc_AGC"/>
    <property type="match status" value="1"/>
</dbReference>
<evidence type="ECO:0000256" key="5">
    <source>
        <dbReference type="ARBA" id="ARBA00022840"/>
    </source>
</evidence>
<keyword evidence="2" id="KW-0808">Transferase</keyword>
<keyword evidence="4" id="KW-0418">Kinase</keyword>
<dbReference type="AlphaFoldDB" id="A0AAV2ZFG1"/>
<dbReference type="InterPro" id="IPR045270">
    <property type="entry name" value="STKc_AGC"/>
</dbReference>
<dbReference type="EMBL" id="DAKRPA010000013">
    <property type="protein sequence ID" value="DBA03927.1"/>
    <property type="molecule type" value="Genomic_DNA"/>
</dbReference>
<dbReference type="GO" id="GO:0005952">
    <property type="term" value="C:cAMP-dependent protein kinase complex"/>
    <property type="evidence" value="ECO:0007669"/>
    <property type="project" value="TreeGrafter"/>
</dbReference>
<evidence type="ECO:0000313" key="11">
    <source>
        <dbReference type="Proteomes" id="UP001146120"/>
    </source>
</evidence>
<feature type="domain" description="AGC-kinase C-terminal" evidence="9">
    <location>
        <begin position="270"/>
        <end position="315"/>
    </location>
</feature>
<keyword evidence="3 6" id="KW-0547">Nucleotide-binding</keyword>
<evidence type="ECO:0000259" key="9">
    <source>
        <dbReference type="PROSITE" id="PS51285"/>
    </source>
</evidence>
<evidence type="ECO:0000256" key="7">
    <source>
        <dbReference type="RuleBase" id="RU000304"/>
    </source>
</evidence>
<dbReference type="GO" id="GO:0004691">
    <property type="term" value="F:cAMP-dependent protein kinase activity"/>
    <property type="evidence" value="ECO:0007669"/>
    <property type="project" value="TreeGrafter"/>
</dbReference>
<dbReference type="PANTHER" id="PTHR24353">
    <property type="entry name" value="CYCLIC NUCLEOTIDE-DEPENDENT PROTEIN KINASE"/>
    <property type="match status" value="1"/>
</dbReference>
<dbReference type="PROSITE" id="PS50011">
    <property type="entry name" value="PROTEIN_KINASE_DOM"/>
    <property type="match status" value="1"/>
</dbReference>
<comment type="caution">
    <text evidence="10">The sequence shown here is derived from an EMBL/GenBank/DDBJ whole genome shotgun (WGS) entry which is preliminary data.</text>
</comment>
<evidence type="ECO:0000313" key="10">
    <source>
        <dbReference type="EMBL" id="DBA03927.1"/>
    </source>
</evidence>
<dbReference type="FunFam" id="3.30.200.20:FF:000042">
    <property type="entry name" value="Aurora kinase A"/>
    <property type="match status" value="1"/>
</dbReference>
<evidence type="ECO:0000256" key="1">
    <source>
        <dbReference type="ARBA" id="ARBA00022527"/>
    </source>
</evidence>
<dbReference type="InterPro" id="IPR017441">
    <property type="entry name" value="Protein_kinase_ATP_BS"/>
</dbReference>
<gene>
    <name evidence="10" type="ORF">N0F65_010580</name>
</gene>
<dbReference type="GO" id="GO:0005524">
    <property type="term" value="F:ATP binding"/>
    <property type="evidence" value="ECO:0007669"/>
    <property type="project" value="UniProtKB-UniRule"/>
</dbReference>
<comment type="similarity">
    <text evidence="7">Belongs to the protein kinase superfamily.</text>
</comment>
<dbReference type="Pfam" id="PF00069">
    <property type="entry name" value="Pkinase"/>
    <property type="match status" value="1"/>
</dbReference>
<dbReference type="Gene3D" id="1.10.510.10">
    <property type="entry name" value="Transferase(Phosphotransferase) domain 1"/>
    <property type="match status" value="1"/>
</dbReference>
<proteinExistence type="inferred from homology"/>